<comment type="caution">
    <text evidence="2">The sequence shown here is derived from an EMBL/GenBank/DDBJ whole genome shotgun (WGS) entry which is preliminary data.</text>
</comment>
<dbReference type="InterPro" id="IPR036188">
    <property type="entry name" value="FAD/NAD-bd_sf"/>
</dbReference>
<evidence type="ECO:0000313" key="2">
    <source>
        <dbReference type="EMBL" id="KAK0386921.1"/>
    </source>
</evidence>
<reference evidence="2" key="1">
    <citation type="submission" date="2022-10" db="EMBL/GenBank/DDBJ databases">
        <title>Determination and structural analysis of whole genome sequence of Sarocladium strictum F4-1.</title>
        <authorList>
            <person name="Hu L."/>
            <person name="Jiang Y."/>
        </authorList>
    </citation>
    <scope>NUCLEOTIDE SEQUENCE</scope>
    <source>
        <strain evidence="2">F4-1</strain>
    </source>
</reference>
<accession>A0AA39GH37</accession>
<dbReference type="SUPFAM" id="SSF51905">
    <property type="entry name" value="FAD/NAD(P)-binding domain"/>
    <property type="match status" value="1"/>
</dbReference>
<dbReference type="Gene3D" id="3.50.50.60">
    <property type="entry name" value="FAD/NAD(P)-binding domain"/>
    <property type="match status" value="1"/>
</dbReference>
<dbReference type="Proteomes" id="UP001175261">
    <property type="component" value="Unassembled WGS sequence"/>
</dbReference>
<dbReference type="Pfam" id="PF01266">
    <property type="entry name" value="DAO"/>
    <property type="match status" value="1"/>
</dbReference>
<sequence length="529" mass="58190">MDAQQGWTVDARLSPDQLEKLRQYESNPAIARLLKSIAEAVSQDPGLPREKPTISSWQVPEHASVASIQSEKLPELTDYAVIGSGITGCSVTKTLLEHKLAAGCHVTVFEARTLVSGATGRNGGHLVTASGHTFGPLAAEHGVEAAKQITRFSIMNIEHVMKMVREMDQDLQDYCQIRNVRKVMAVRDEETWAAAKQSVEDFQAAVPEYRNYHRIVSRSDVPGRWNVKGCAGAVEHDAGAIWPYRLLTGIFERLLRQYPDRLAIEAHTPVSQVLHSPGDNEAYPYILRTPRGDVRAKKVIHCTNAHAAHLIPQLAGRIYPFRGTMTVQEPGPELPLVGDSRSWSLAHKPKLDARTGLWDTGLYYLQQNALTGRIWIGNETALMKDILTTDDTYVPEESKQALSTMLPNYFLNGWATAKTSNIESIWSGIQGHTADGLPIVGNVPSSMIGGDNEDNGQWIAAGFNGYGMDKCWLTGEALANMVLSQDVSGWFPEAFLVTEERLKAGLSVGNTLLKFAAMAEADYEETSKL</sequence>
<protein>
    <recommendedName>
        <fullName evidence="1">FAD dependent oxidoreductase domain-containing protein</fullName>
    </recommendedName>
</protein>
<gene>
    <name evidence="2" type="ORF">NLU13_5234</name>
</gene>
<name>A0AA39GH37_SARSR</name>
<dbReference type="AlphaFoldDB" id="A0AA39GH37"/>
<dbReference type="InterPro" id="IPR006076">
    <property type="entry name" value="FAD-dep_OxRdtase"/>
</dbReference>
<organism evidence="2 3">
    <name type="scientific">Sarocladium strictum</name>
    <name type="common">Black bundle disease fungus</name>
    <name type="synonym">Acremonium strictum</name>
    <dbReference type="NCBI Taxonomy" id="5046"/>
    <lineage>
        <taxon>Eukaryota</taxon>
        <taxon>Fungi</taxon>
        <taxon>Dikarya</taxon>
        <taxon>Ascomycota</taxon>
        <taxon>Pezizomycotina</taxon>
        <taxon>Sordariomycetes</taxon>
        <taxon>Hypocreomycetidae</taxon>
        <taxon>Hypocreales</taxon>
        <taxon>Sarocladiaceae</taxon>
        <taxon>Sarocladium</taxon>
    </lineage>
</organism>
<dbReference type="PANTHER" id="PTHR13847">
    <property type="entry name" value="SARCOSINE DEHYDROGENASE-RELATED"/>
    <property type="match status" value="1"/>
</dbReference>
<dbReference type="EMBL" id="JAPDFR010000004">
    <property type="protein sequence ID" value="KAK0386921.1"/>
    <property type="molecule type" value="Genomic_DNA"/>
</dbReference>
<proteinExistence type="predicted"/>
<evidence type="ECO:0000259" key="1">
    <source>
        <dbReference type="Pfam" id="PF01266"/>
    </source>
</evidence>
<dbReference type="GO" id="GO:0005737">
    <property type="term" value="C:cytoplasm"/>
    <property type="evidence" value="ECO:0007669"/>
    <property type="project" value="TreeGrafter"/>
</dbReference>
<dbReference type="Gene3D" id="3.30.9.10">
    <property type="entry name" value="D-Amino Acid Oxidase, subunit A, domain 2"/>
    <property type="match status" value="1"/>
</dbReference>
<evidence type="ECO:0000313" key="3">
    <source>
        <dbReference type="Proteomes" id="UP001175261"/>
    </source>
</evidence>
<feature type="domain" description="FAD dependent oxidoreductase" evidence="1">
    <location>
        <begin position="78"/>
        <end position="481"/>
    </location>
</feature>
<keyword evidence="3" id="KW-1185">Reference proteome</keyword>
<dbReference type="PANTHER" id="PTHR13847:SF213">
    <property type="entry name" value="DEPENDENT OXIDOREDUCTASE, PUTATIVE-RELATED"/>
    <property type="match status" value="1"/>
</dbReference>